<feature type="chain" id="PRO_5042895850" description="Glycan binding protein Y3-like domain-containing protein" evidence="1">
    <location>
        <begin position="20"/>
        <end position="122"/>
    </location>
</feature>
<dbReference type="Proteomes" id="UP001302126">
    <property type="component" value="Unassembled WGS sequence"/>
</dbReference>
<feature type="domain" description="Glycan binding protein Y3-like" evidence="2">
    <location>
        <begin position="41"/>
        <end position="122"/>
    </location>
</feature>
<reference evidence="3" key="2">
    <citation type="submission" date="2023-05" db="EMBL/GenBank/DDBJ databases">
        <authorList>
            <consortium name="Lawrence Berkeley National Laboratory"/>
            <person name="Steindorff A."/>
            <person name="Hensen N."/>
            <person name="Bonometti L."/>
            <person name="Westerberg I."/>
            <person name="Brannstrom I.O."/>
            <person name="Guillou S."/>
            <person name="Cros-Aarteil S."/>
            <person name="Calhoun S."/>
            <person name="Haridas S."/>
            <person name="Kuo A."/>
            <person name="Mondo S."/>
            <person name="Pangilinan J."/>
            <person name="Riley R."/>
            <person name="Labutti K."/>
            <person name="Andreopoulos B."/>
            <person name="Lipzen A."/>
            <person name="Chen C."/>
            <person name="Yanf M."/>
            <person name="Daum C."/>
            <person name="Ng V."/>
            <person name="Clum A."/>
            <person name="Ohm R."/>
            <person name="Martin F."/>
            <person name="Silar P."/>
            <person name="Natvig D."/>
            <person name="Lalanne C."/>
            <person name="Gautier V."/>
            <person name="Ament-Velasquez S.L."/>
            <person name="Kruys A."/>
            <person name="Hutchinson M.I."/>
            <person name="Powell A.J."/>
            <person name="Barry K."/>
            <person name="Miller A.N."/>
            <person name="Grigoriev I.V."/>
            <person name="Debuchy R."/>
            <person name="Gladieux P."/>
            <person name="Thoren M.H."/>
            <person name="Johannesson H."/>
        </authorList>
    </citation>
    <scope>NUCLEOTIDE SEQUENCE</scope>
    <source>
        <strain evidence="3">PSN309</strain>
    </source>
</reference>
<evidence type="ECO:0000259" key="2">
    <source>
        <dbReference type="Pfam" id="PF22803"/>
    </source>
</evidence>
<evidence type="ECO:0000256" key="1">
    <source>
        <dbReference type="SAM" id="SignalP"/>
    </source>
</evidence>
<sequence>MKFSSVILFVAAAVSPAAASNCFTSGETWGDKAADARTQAEAFCRETNLNFSYNGEQRKSCRYLTNALKVEFAIRWGGSGTRTLGLNDCIIRLKDEINNCSRGGRTTTADWEFTADPNRGVC</sequence>
<dbReference type="Pfam" id="PF22803">
    <property type="entry name" value="GBD_Y3"/>
    <property type="match status" value="1"/>
</dbReference>
<keyword evidence="4" id="KW-1185">Reference proteome</keyword>
<evidence type="ECO:0000313" key="3">
    <source>
        <dbReference type="EMBL" id="KAK4183293.1"/>
    </source>
</evidence>
<gene>
    <name evidence="3" type="ORF">QBC35DRAFT_456430</name>
</gene>
<name>A0AAN7ADL2_9PEZI</name>
<dbReference type="AlphaFoldDB" id="A0AAN7ADL2"/>
<accession>A0AAN7ADL2</accession>
<organism evidence="3 4">
    <name type="scientific">Podospora australis</name>
    <dbReference type="NCBI Taxonomy" id="1536484"/>
    <lineage>
        <taxon>Eukaryota</taxon>
        <taxon>Fungi</taxon>
        <taxon>Dikarya</taxon>
        <taxon>Ascomycota</taxon>
        <taxon>Pezizomycotina</taxon>
        <taxon>Sordariomycetes</taxon>
        <taxon>Sordariomycetidae</taxon>
        <taxon>Sordariales</taxon>
        <taxon>Podosporaceae</taxon>
        <taxon>Podospora</taxon>
    </lineage>
</organism>
<dbReference type="InterPro" id="IPR054443">
    <property type="entry name" value="Y3-like_dom"/>
</dbReference>
<reference evidence="3" key="1">
    <citation type="journal article" date="2023" name="Mol. Phylogenet. Evol.">
        <title>Genome-scale phylogeny and comparative genomics of the fungal order Sordariales.</title>
        <authorList>
            <person name="Hensen N."/>
            <person name="Bonometti L."/>
            <person name="Westerberg I."/>
            <person name="Brannstrom I.O."/>
            <person name="Guillou S."/>
            <person name="Cros-Aarteil S."/>
            <person name="Calhoun S."/>
            <person name="Haridas S."/>
            <person name="Kuo A."/>
            <person name="Mondo S."/>
            <person name="Pangilinan J."/>
            <person name="Riley R."/>
            <person name="LaButti K."/>
            <person name="Andreopoulos B."/>
            <person name="Lipzen A."/>
            <person name="Chen C."/>
            <person name="Yan M."/>
            <person name="Daum C."/>
            <person name="Ng V."/>
            <person name="Clum A."/>
            <person name="Steindorff A."/>
            <person name="Ohm R.A."/>
            <person name="Martin F."/>
            <person name="Silar P."/>
            <person name="Natvig D.O."/>
            <person name="Lalanne C."/>
            <person name="Gautier V."/>
            <person name="Ament-Velasquez S.L."/>
            <person name="Kruys A."/>
            <person name="Hutchinson M.I."/>
            <person name="Powell A.J."/>
            <person name="Barry K."/>
            <person name="Miller A.N."/>
            <person name="Grigoriev I.V."/>
            <person name="Debuchy R."/>
            <person name="Gladieux P."/>
            <person name="Hiltunen Thoren M."/>
            <person name="Johannesson H."/>
        </authorList>
    </citation>
    <scope>NUCLEOTIDE SEQUENCE</scope>
    <source>
        <strain evidence="3">PSN309</strain>
    </source>
</reference>
<feature type="signal peptide" evidence="1">
    <location>
        <begin position="1"/>
        <end position="19"/>
    </location>
</feature>
<keyword evidence="1" id="KW-0732">Signal</keyword>
<evidence type="ECO:0000313" key="4">
    <source>
        <dbReference type="Proteomes" id="UP001302126"/>
    </source>
</evidence>
<comment type="caution">
    <text evidence="3">The sequence shown here is derived from an EMBL/GenBank/DDBJ whole genome shotgun (WGS) entry which is preliminary data.</text>
</comment>
<protein>
    <recommendedName>
        <fullName evidence="2">Glycan binding protein Y3-like domain-containing protein</fullName>
    </recommendedName>
</protein>
<proteinExistence type="predicted"/>
<dbReference type="EMBL" id="MU864560">
    <property type="protein sequence ID" value="KAK4183293.1"/>
    <property type="molecule type" value="Genomic_DNA"/>
</dbReference>